<dbReference type="Gene3D" id="3.40.30.10">
    <property type="entry name" value="Glutaredoxin"/>
    <property type="match status" value="1"/>
</dbReference>
<comment type="subcellular location">
    <subcellularLocation>
        <location evidence="1">Cell envelope</location>
    </subcellularLocation>
</comment>
<evidence type="ECO:0000256" key="5">
    <source>
        <dbReference type="SAM" id="SignalP"/>
    </source>
</evidence>
<evidence type="ECO:0000259" key="6">
    <source>
        <dbReference type="PROSITE" id="PS51352"/>
    </source>
</evidence>
<name>A0A1I2JUM2_9GAMM</name>
<evidence type="ECO:0000256" key="1">
    <source>
        <dbReference type="ARBA" id="ARBA00004196"/>
    </source>
</evidence>
<dbReference type="STRING" id="500610.SAMN02799615_04169"/>
<dbReference type="RefSeq" id="WP_051549123.1">
    <property type="nucleotide sequence ID" value="NZ_FONH01000029.1"/>
</dbReference>
<evidence type="ECO:0000256" key="3">
    <source>
        <dbReference type="ARBA" id="ARBA00023157"/>
    </source>
</evidence>
<sequence>MNRLKATAIVLAAALAGGVPAAQAAMPAQPTLKINTLDGKPYDLAQQRGKYVIVNYWATWCVPCIKEMPDISRFVAAHKDKVAAIGLAYEDTDKADIQAFLAKHPVSYPIAQVTLDQPPKDFDEPRGLPTTWLIGPDGKVAKRFVGPVTEASLGEAIGLGKAGK</sequence>
<dbReference type="PANTHER" id="PTHR42852:SF6">
    <property type="entry name" value="THIOL:DISULFIDE INTERCHANGE PROTEIN DSBE"/>
    <property type="match status" value="1"/>
</dbReference>
<dbReference type="Proteomes" id="UP000199477">
    <property type="component" value="Unassembled WGS sequence"/>
</dbReference>
<dbReference type="PANTHER" id="PTHR42852">
    <property type="entry name" value="THIOL:DISULFIDE INTERCHANGE PROTEIN DSBE"/>
    <property type="match status" value="1"/>
</dbReference>
<evidence type="ECO:0000313" key="7">
    <source>
        <dbReference type="EMBL" id="SFF56506.1"/>
    </source>
</evidence>
<dbReference type="AlphaFoldDB" id="A0A1I2JUM2"/>
<keyword evidence="7" id="KW-0413">Isomerase</keyword>
<dbReference type="InterPro" id="IPR036249">
    <property type="entry name" value="Thioredoxin-like_sf"/>
</dbReference>
<dbReference type="GO" id="GO:0030313">
    <property type="term" value="C:cell envelope"/>
    <property type="evidence" value="ECO:0007669"/>
    <property type="project" value="UniProtKB-SubCell"/>
</dbReference>
<evidence type="ECO:0000313" key="8">
    <source>
        <dbReference type="Proteomes" id="UP000199477"/>
    </source>
</evidence>
<keyword evidence="3" id="KW-1015">Disulfide bond</keyword>
<keyword evidence="2" id="KW-0201">Cytochrome c-type biogenesis</keyword>
<accession>A0A1I2JUM2</accession>
<feature type="chain" id="PRO_5011435612" evidence="5">
    <location>
        <begin position="25"/>
        <end position="164"/>
    </location>
</feature>
<keyword evidence="8" id="KW-1185">Reference proteome</keyword>
<dbReference type="GO" id="GO:0016853">
    <property type="term" value="F:isomerase activity"/>
    <property type="evidence" value="ECO:0007669"/>
    <property type="project" value="UniProtKB-KW"/>
</dbReference>
<keyword evidence="5" id="KW-0732">Signal</keyword>
<dbReference type="GO" id="GO:0016491">
    <property type="term" value="F:oxidoreductase activity"/>
    <property type="evidence" value="ECO:0007669"/>
    <property type="project" value="InterPro"/>
</dbReference>
<dbReference type="InterPro" id="IPR013740">
    <property type="entry name" value="Redoxin"/>
</dbReference>
<feature type="domain" description="Thioredoxin" evidence="6">
    <location>
        <begin position="23"/>
        <end position="162"/>
    </location>
</feature>
<evidence type="ECO:0000256" key="4">
    <source>
        <dbReference type="ARBA" id="ARBA00023284"/>
    </source>
</evidence>
<evidence type="ECO:0000256" key="2">
    <source>
        <dbReference type="ARBA" id="ARBA00022748"/>
    </source>
</evidence>
<feature type="signal peptide" evidence="5">
    <location>
        <begin position="1"/>
        <end position="24"/>
    </location>
</feature>
<dbReference type="InterPro" id="IPR050553">
    <property type="entry name" value="Thioredoxin_ResA/DsbE_sf"/>
</dbReference>
<dbReference type="GO" id="GO:0017004">
    <property type="term" value="P:cytochrome complex assembly"/>
    <property type="evidence" value="ECO:0007669"/>
    <property type="project" value="UniProtKB-KW"/>
</dbReference>
<dbReference type="PROSITE" id="PS51352">
    <property type="entry name" value="THIOREDOXIN_2"/>
    <property type="match status" value="1"/>
</dbReference>
<protein>
    <submittedName>
        <fullName evidence="7">Thiol-disulfide isomerase or thioredoxin</fullName>
    </submittedName>
</protein>
<organism evidence="7 8">
    <name type="scientific">Dyella marensis</name>
    <dbReference type="NCBI Taxonomy" id="500610"/>
    <lineage>
        <taxon>Bacteria</taxon>
        <taxon>Pseudomonadati</taxon>
        <taxon>Pseudomonadota</taxon>
        <taxon>Gammaproteobacteria</taxon>
        <taxon>Lysobacterales</taxon>
        <taxon>Rhodanobacteraceae</taxon>
        <taxon>Dyella</taxon>
    </lineage>
</organism>
<dbReference type="CDD" id="cd02966">
    <property type="entry name" value="TlpA_like_family"/>
    <property type="match status" value="1"/>
</dbReference>
<proteinExistence type="predicted"/>
<dbReference type="InterPro" id="IPR013766">
    <property type="entry name" value="Thioredoxin_domain"/>
</dbReference>
<dbReference type="EMBL" id="FONH01000029">
    <property type="protein sequence ID" value="SFF56506.1"/>
    <property type="molecule type" value="Genomic_DNA"/>
</dbReference>
<dbReference type="SUPFAM" id="SSF52833">
    <property type="entry name" value="Thioredoxin-like"/>
    <property type="match status" value="1"/>
</dbReference>
<keyword evidence="4" id="KW-0676">Redox-active center</keyword>
<dbReference type="Pfam" id="PF08534">
    <property type="entry name" value="Redoxin"/>
    <property type="match status" value="1"/>
</dbReference>
<gene>
    <name evidence="7" type="ORF">SAMN02799615_04169</name>
</gene>
<reference evidence="8" key="1">
    <citation type="submission" date="2016-10" db="EMBL/GenBank/DDBJ databases">
        <authorList>
            <person name="Varghese N."/>
            <person name="Submissions S."/>
        </authorList>
    </citation>
    <scope>NUCLEOTIDE SEQUENCE [LARGE SCALE GENOMIC DNA]</scope>
    <source>
        <strain evidence="8">UNC178MFTsu3.1</strain>
    </source>
</reference>